<dbReference type="GeneID" id="85322300"/>
<dbReference type="RefSeq" id="XP_060289637.1">
    <property type="nucleotide sequence ID" value="XM_060439030.1"/>
</dbReference>
<dbReference type="AlphaFoldDB" id="A0AA40DJ99"/>
<feature type="transmembrane region" description="Helical" evidence="1">
    <location>
        <begin position="298"/>
        <end position="317"/>
    </location>
</feature>
<keyword evidence="1" id="KW-0472">Membrane</keyword>
<comment type="caution">
    <text evidence="2">The sequence shown here is derived from an EMBL/GenBank/DDBJ whole genome shotgun (WGS) entry which is preliminary data.</text>
</comment>
<keyword evidence="1" id="KW-1133">Transmembrane helix</keyword>
<gene>
    <name evidence="2" type="ORF">B0T26DRAFT_660369</name>
</gene>
<reference evidence="2" key="1">
    <citation type="submission" date="2023-06" db="EMBL/GenBank/DDBJ databases">
        <title>Genome-scale phylogeny and comparative genomics of the fungal order Sordariales.</title>
        <authorList>
            <consortium name="Lawrence Berkeley National Laboratory"/>
            <person name="Hensen N."/>
            <person name="Bonometti L."/>
            <person name="Westerberg I."/>
            <person name="Brannstrom I.O."/>
            <person name="Guillou S."/>
            <person name="Cros-Aarteil S."/>
            <person name="Calhoun S."/>
            <person name="Haridas S."/>
            <person name="Kuo A."/>
            <person name="Mondo S."/>
            <person name="Pangilinan J."/>
            <person name="Riley R."/>
            <person name="LaButti K."/>
            <person name="Andreopoulos B."/>
            <person name="Lipzen A."/>
            <person name="Chen C."/>
            <person name="Yanf M."/>
            <person name="Daum C."/>
            <person name="Ng V."/>
            <person name="Clum A."/>
            <person name="Steindorff A."/>
            <person name="Ohm R."/>
            <person name="Martin F."/>
            <person name="Silar P."/>
            <person name="Natvig D."/>
            <person name="Lalanne C."/>
            <person name="Gautier V."/>
            <person name="Ament-velasquez S.L."/>
            <person name="Kruys A."/>
            <person name="Hutchinson M.I."/>
            <person name="Powell A.J."/>
            <person name="Barry K."/>
            <person name="Miller A.N."/>
            <person name="Grigoriev I.V."/>
            <person name="Debuchy R."/>
            <person name="Gladieux P."/>
            <person name="Thoren M.H."/>
            <person name="Johannesson H."/>
        </authorList>
    </citation>
    <scope>NUCLEOTIDE SEQUENCE</scope>
    <source>
        <strain evidence="2">SMH2392-1A</strain>
    </source>
</reference>
<keyword evidence="1" id="KW-0812">Transmembrane</keyword>
<proteinExistence type="predicted"/>
<evidence type="ECO:0000256" key="1">
    <source>
        <dbReference type="SAM" id="Phobius"/>
    </source>
</evidence>
<name>A0AA40DJ99_9PEZI</name>
<dbReference type="EMBL" id="JAUIRO010000009">
    <property type="protein sequence ID" value="KAK0701973.1"/>
    <property type="molecule type" value="Genomic_DNA"/>
</dbReference>
<accession>A0AA40DJ99</accession>
<organism evidence="2 3">
    <name type="scientific">Lasiosphaeria miniovina</name>
    <dbReference type="NCBI Taxonomy" id="1954250"/>
    <lineage>
        <taxon>Eukaryota</taxon>
        <taxon>Fungi</taxon>
        <taxon>Dikarya</taxon>
        <taxon>Ascomycota</taxon>
        <taxon>Pezizomycotina</taxon>
        <taxon>Sordariomycetes</taxon>
        <taxon>Sordariomycetidae</taxon>
        <taxon>Sordariales</taxon>
        <taxon>Lasiosphaeriaceae</taxon>
        <taxon>Lasiosphaeria</taxon>
    </lineage>
</organism>
<protein>
    <submittedName>
        <fullName evidence="2">Uncharacterized protein</fullName>
    </submittedName>
</protein>
<evidence type="ECO:0000313" key="2">
    <source>
        <dbReference type="EMBL" id="KAK0701973.1"/>
    </source>
</evidence>
<keyword evidence="3" id="KW-1185">Reference proteome</keyword>
<evidence type="ECO:0000313" key="3">
    <source>
        <dbReference type="Proteomes" id="UP001172101"/>
    </source>
</evidence>
<sequence>MPALEARQAIAWGFWNTPAECVEGNLDPFFEYYARQCDLMVLRDGGRRTSVKTHADIIQLARSLRALVKRESISCRFPKTSPTDVPDGERDSHSIDLAARLLLMIKVGDLWPKVHLARPIKWDRGTIKEHIERCFPARAELNHDKVNLDKILNARNLSKIAGIEVVWTDNLTDHLRVMDDDTVAVFHHASFLLRQQSDESLFPPDFLLETLQTLKLLFPRWDRPTQAWFRNEMSRSSGALDPALVQVGYLSADERKFENFGYWHDRLVMVAQAFDEARPNSIRRWWVDRRNGVQWSTFWIAVAVLILTVVFGLIQCIEGGIQAYKVLNPGN</sequence>
<dbReference type="Proteomes" id="UP001172101">
    <property type="component" value="Unassembled WGS sequence"/>
</dbReference>